<organism evidence="1 2">
    <name type="scientific">Acrocarpospora pleiomorpha</name>
    <dbReference type="NCBI Taxonomy" id="90975"/>
    <lineage>
        <taxon>Bacteria</taxon>
        <taxon>Bacillati</taxon>
        <taxon>Actinomycetota</taxon>
        <taxon>Actinomycetes</taxon>
        <taxon>Streptosporangiales</taxon>
        <taxon>Streptosporangiaceae</taxon>
        <taxon>Acrocarpospora</taxon>
    </lineage>
</organism>
<accession>A0A5M3X8T9</accession>
<dbReference type="AlphaFoldDB" id="A0A5M3X8T9"/>
<dbReference type="OrthoDB" id="4547358at2"/>
<dbReference type="EMBL" id="BLAF01000006">
    <property type="protein sequence ID" value="GES18137.1"/>
    <property type="molecule type" value="Genomic_DNA"/>
</dbReference>
<gene>
    <name evidence="1" type="ORF">Aple_010320</name>
</gene>
<sequence>MARPHLQYHAVHPTQLPDGNSIAIYHPGGIDWLLDGTQVKERLLDPLGKLGTDAIEVLTRLDEPTEDPFGELRFVPEDIGLDEMFWTLDDSGFYIPVPKKLITPKLARDIAECVTEQLRWFRPA</sequence>
<proteinExistence type="predicted"/>
<keyword evidence="2" id="KW-1185">Reference proteome</keyword>
<evidence type="ECO:0000313" key="2">
    <source>
        <dbReference type="Proteomes" id="UP000377595"/>
    </source>
</evidence>
<comment type="caution">
    <text evidence="1">The sequence shown here is derived from an EMBL/GenBank/DDBJ whole genome shotgun (WGS) entry which is preliminary data.</text>
</comment>
<dbReference type="Proteomes" id="UP000377595">
    <property type="component" value="Unassembled WGS sequence"/>
</dbReference>
<evidence type="ECO:0000313" key="1">
    <source>
        <dbReference type="EMBL" id="GES18137.1"/>
    </source>
</evidence>
<dbReference type="RefSeq" id="WP_155343278.1">
    <property type="nucleotide sequence ID" value="NZ_BAAAHM010000017.1"/>
</dbReference>
<reference evidence="1 2" key="1">
    <citation type="submission" date="2019-10" db="EMBL/GenBank/DDBJ databases">
        <title>Whole genome shotgun sequence of Acrocarpospora pleiomorpha NBRC 16267.</title>
        <authorList>
            <person name="Ichikawa N."/>
            <person name="Kimura A."/>
            <person name="Kitahashi Y."/>
            <person name="Komaki H."/>
            <person name="Oguchi A."/>
        </authorList>
    </citation>
    <scope>NUCLEOTIDE SEQUENCE [LARGE SCALE GENOMIC DNA]</scope>
    <source>
        <strain evidence="1 2">NBRC 16267</strain>
    </source>
</reference>
<protein>
    <submittedName>
        <fullName evidence="1">Uncharacterized protein</fullName>
    </submittedName>
</protein>
<name>A0A5M3X8T9_9ACTN</name>